<organism evidence="2 3">
    <name type="scientific">Duganella qianjiadongensis</name>
    <dbReference type="NCBI Taxonomy" id="2692176"/>
    <lineage>
        <taxon>Bacteria</taxon>
        <taxon>Pseudomonadati</taxon>
        <taxon>Pseudomonadota</taxon>
        <taxon>Betaproteobacteria</taxon>
        <taxon>Burkholderiales</taxon>
        <taxon>Oxalobacteraceae</taxon>
        <taxon>Telluria group</taxon>
        <taxon>Duganella</taxon>
    </lineage>
</organism>
<dbReference type="RefSeq" id="WP_161041435.1">
    <property type="nucleotide sequence ID" value="NZ_WWCM01000042.1"/>
</dbReference>
<gene>
    <name evidence="2" type="ORF">GTP27_23120</name>
</gene>
<evidence type="ECO:0000313" key="3">
    <source>
        <dbReference type="Proteomes" id="UP000478090"/>
    </source>
</evidence>
<feature type="transmembrane region" description="Helical" evidence="1">
    <location>
        <begin position="66"/>
        <end position="86"/>
    </location>
</feature>
<keyword evidence="1" id="KW-1133">Transmembrane helix</keyword>
<dbReference type="EMBL" id="WWCM01000042">
    <property type="protein sequence ID" value="MYM42191.1"/>
    <property type="molecule type" value="Genomic_DNA"/>
</dbReference>
<keyword evidence="1" id="KW-0472">Membrane</keyword>
<name>A0ABW9VSY8_9BURK</name>
<evidence type="ECO:0000313" key="2">
    <source>
        <dbReference type="EMBL" id="MYM42191.1"/>
    </source>
</evidence>
<protein>
    <submittedName>
        <fullName evidence="2">Uncharacterized protein</fullName>
    </submittedName>
</protein>
<accession>A0ABW9VSY8</accession>
<keyword evidence="1" id="KW-0812">Transmembrane</keyword>
<reference evidence="2 3" key="1">
    <citation type="submission" date="2019-12" db="EMBL/GenBank/DDBJ databases">
        <title>Novel species isolated from a subtropical stream in China.</title>
        <authorList>
            <person name="Lu H."/>
        </authorList>
    </citation>
    <scope>NUCLEOTIDE SEQUENCE [LARGE SCALE GENOMIC DNA]</scope>
    <source>
        <strain evidence="2 3">CY13W</strain>
    </source>
</reference>
<evidence type="ECO:0000256" key="1">
    <source>
        <dbReference type="SAM" id="Phobius"/>
    </source>
</evidence>
<proteinExistence type="predicted"/>
<sequence>MVAPIFDTHEYIKRLEDAGVDRKQADAHLEAIKAALDPLIAKSMNKLDSTDFENIYLQTRNRSWKWFLGVAGIFGVGTMLGAWQVINISASKGVAAYVKTESFQRDVVNAAISRLDSLDARTAKAEKTIVESEKRAGALGGLPLSVSENGLVLTDRMGRNFHIETGTAHSGEIVLFKSAFKTRPKLLIQAQSQTGSINDDAFSDFQYRRQIQADRVFNRKERLFNPIKDGSSGFSLRTEAIARSYDWVAIGE</sequence>
<dbReference type="Proteomes" id="UP000478090">
    <property type="component" value="Unassembled WGS sequence"/>
</dbReference>
<keyword evidence="3" id="KW-1185">Reference proteome</keyword>
<comment type="caution">
    <text evidence="2">The sequence shown here is derived from an EMBL/GenBank/DDBJ whole genome shotgun (WGS) entry which is preliminary data.</text>
</comment>